<reference evidence="2 3" key="1">
    <citation type="journal article" date="2018" name="Front. Plant Sci.">
        <title>Red Clover (Trifolium pratense) and Zigzag Clover (T. medium) - A Picture of Genomic Similarities and Differences.</title>
        <authorList>
            <person name="Dluhosova J."/>
            <person name="Istvanek J."/>
            <person name="Nedelnik J."/>
            <person name="Repkova J."/>
        </authorList>
    </citation>
    <scope>NUCLEOTIDE SEQUENCE [LARGE SCALE GENOMIC DNA]</scope>
    <source>
        <strain evidence="3">cv. 10/8</strain>
        <tissue evidence="2">Leaf</tissue>
    </source>
</reference>
<feature type="compositionally biased region" description="Low complexity" evidence="1">
    <location>
        <begin position="1"/>
        <end position="20"/>
    </location>
</feature>
<evidence type="ECO:0000313" key="2">
    <source>
        <dbReference type="EMBL" id="MCI82166.1"/>
    </source>
</evidence>
<dbReference type="AlphaFoldDB" id="A0A392V1N6"/>
<feature type="region of interest" description="Disordered" evidence="1">
    <location>
        <begin position="1"/>
        <end position="52"/>
    </location>
</feature>
<accession>A0A392V1N6</accession>
<dbReference type="EMBL" id="LXQA011036716">
    <property type="protein sequence ID" value="MCI82166.1"/>
    <property type="molecule type" value="Genomic_DNA"/>
</dbReference>
<name>A0A392V1N6_9FABA</name>
<feature type="non-terminal residue" evidence="2">
    <location>
        <position position="1"/>
    </location>
</feature>
<proteinExistence type="predicted"/>
<keyword evidence="3" id="KW-1185">Reference proteome</keyword>
<protein>
    <submittedName>
        <fullName evidence="2">Uncharacterized protein</fullName>
    </submittedName>
</protein>
<evidence type="ECO:0000313" key="3">
    <source>
        <dbReference type="Proteomes" id="UP000265520"/>
    </source>
</evidence>
<evidence type="ECO:0000256" key="1">
    <source>
        <dbReference type="SAM" id="MobiDB-lite"/>
    </source>
</evidence>
<organism evidence="2 3">
    <name type="scientific">Trifolium medium</name>
    <dbReference type="NCBI Taxonomy" id="97028"/>
    <lineage>
        <taxon>Eukaryota</taxon>
        <taxon>Viridiplantae</taxon>
        <taxon>Streptophyta</taxon>
        <taxon>Embryophyta</taxon>
        <taxon>Tracheophyta</taxon>
        <taxon>Spermatophyta</taxon>
        <taxon>Magnoliopsida</taxon>
        <taxon>eudicotyledons</taxon>
        <taxon>Gunneridae</taxon>
        <taxon>Pentapetalae</taxon>
        <taxon>rosids</taxon>
        <taxon>fabids</taxon>
        <taxon>Fabales</taxon>
        <taxon>Fabaceae</taxon>
        <taxon>Papilionoideae</taxon>
        <taxon>50 kb inversion clade</taxon>
        <taxon>NPAAA clade</taxon>
        <taxon>Hologalegina</taxon>
        <taxon>IRL clade</taxon>
        <taxon>Trifolieae</taxon>
        <taxon>Trifolium</taxon>
    </lineage>
</organism>
<comment type="caution">
    <text evidence="2">The sequence shown here is derived from an EMBL/GenBank/DDBJ whole genome shotgun (WGS) entry which is preliminary data.</text>
</comment>
<dbReference type="Proteomes" id="UP000265520">
    <property type="component" value="Unassembled WGS sequence"/>
</dbReference>
<sequence>EFTTSSTSSPSLSRRGGTPPMTFIPKNHGSPAARRTGKTTYNGHLRRINRSC</sequence>